<protein>
    <submittedName>
        <fullName evidence="3">Uncharacterized protein</fullName>
    </submittedName>
</protein>
<evidence type="ECO:0000313" key="2">
    <source>
        <dbReference type="EMBL" id="APT34976.1"/>
    </source>
</evidence>
<name>A0AAE8HXQ9_9HYPH</name>
<keyword evidence="4" id="KW-1185">Reference proteome</keyword>
<dbReference type="EMBL" id="FOPK01000040">
    <property type="protein sequence ID" value="SFH65750.1"/>
    <property type="molecule type" value="Genomic_DNA"/>
</dbReference>
<organism evidence="3 5">
    <name type="scientific">Methylobacterium phyllosphaerae</name>
    <dbReference type="NCBI Taxonomy" id="418223"/>
    <lineage>
        <taxon>Bacteria</taxon>
        <taxon>Pseudomonadati</taxon>
        <taxon>Pseudomonadota</taxon>
        <taxon>Alphaproteobacteria</taxon>
        <taxon>Hyphomicrobiales</taxon>
        <taxon>Methylobacteriaceae</taxon>
        <taxon>Methylobacterium</taxon>
    </lineage>
</organism>
<dbReference type="Proteomes" id="UP000185487">
    <property type="component" value="Plasmid CBMB27-p1"/>
</dbReference>
<evidence type="ECO:0000313" key="4">
    <source>
        <dbReference type="Proteomes" id="UP000185487"/>
    </source>
</evidence>
<keyword evidence="2" id="KW-0614">Plasmid</keyword>
<reference evidence="2 4" key="1">
    <citation type="submission" date="2016-04" db="EMBL/GenBank/DDBJ databases">
        <title>Complete genome sequencing and analysis of CBMB27, Methylobacterium phyllosphaerae isolated from leaf tissues of rice (Oryza sativa L.).</title>
        <authorList>
            <person name="Lee Y."/>
            <person name="Hwangbo K."/>
            <person name="Chung H."/>
            <person name="Yoo J."/>
            <person name="Kim K.Y."/>
            <person name="Sa T.M."/>
            <person name="Um Y."/>
            <person name="Madhaiyan M."/>
        </authorList>
    </citation>
    <scope>NUCLEOTIDE SEQUENCE [LARGE SCALE GENOMIC DNA]</scope>
    <source>
        <strain evidence="2 4">CBMB27</strain>
        <plasmid evidence="2 4">CBMB27-p1</plasmid>
    </source>
</reference>
<geneLocation type="plasmid" evidence="2 4">
    <name>CBMB27-p1</name>
</geneLocation>
<dbReference type="EMBL" id="CP015368">
    <property type="protein sequence ID" value="APT34976.1"/>
    <property type="molecule type" value="Genomic_DNA"/>
</dbReference>
<sequence>MEISVGIVELPLRAGILAALLGSGMLGGVLPQSARAQTPSGLSLPKAQVQCIVNQLDAFLDEPDDPVIVYLDLCLSTPDQNASAVAGPTRVDIPSVPAPKKEDHARPLPSVAVSKAVLRCLKATSATPGFPATDPVLLTDTCP</sequence>
<dbReference type="AlphaFoldDB" id="A0AAE8HXQ9"/>
<gene>
    <name evidence="2" type="ORF">MCBMB27_05685</name>
    <name evidence="3" type="ORF">SAMN05192567_14024</name>
</gene>
<evidence type="ECO:0000313" key="3">
    <source>
        <dbReference type="EMBL" id="SFH65750.1"/>
    </source>
</evidence>
<feature type="region of interest" description="Disordered" evidence="1">
    <location>
        <begin position="81"/>
        <end position="107"/>
    </location>
</feature>
<proteinExistence type="predicted"/>
<evidence type="ECO:0000256" key="1">
    <source>
        <dbReference type="SAM" id="MobiDB-lite"/>
    </source>
</evidence>
<reference evidence="3 5" key="2">
    <citation type="submission" date="2016-10" db="EMBL/GenBank/DDBJ databases">
        <authorList>
            <person name="Varghese N."/>
            <person name="Submissions S."/>
        </authorList>
    </citation>
    <scope>NUCLEOTIDE SEQUENCE [LARGE SCALE GENOMIC DNA]</scope>
    <source>
        <strain evidence="3 5">CBMB27</strain>
    </source>
</reference>
<evidence type="ECO:0000313" key="5">
    <source>
        <dbReference type="Proteomes" id="UP000199140"/>
    </source>
</evidence>
<dbReference type="KEGG" id="mphy:MCBMB27_05685"/>
<accession>A0AAE8HXQ9</accession>
<dbReference type="Proteomes" id="UP000199140">
    <property type="component" value="Unassembled WGS sequence"/>
</dbReference>